<dbReference type="InterPro" id="IPR027417">
    <property type="entry name" value="P-loop_NTPase"/>
</dbReference>
<sequence>MSKIDKLSISGVRSFSHLTRETIQFNTPLTLIVGYNGSGKTTIIECLKYATTGELPPNSKGGAFIHDPKLCGEREVLAQVKLKFKVPPDTTYVVTRSLQLTVKKTTRSQKTLEGTLLTDHGGEKTSTSSRVINLDTAVPTSLGVAPAILDAVIFCHQDESLWPMSEPSALKKRFDEIFEAMKYTKAIDNLKMLKKKQGEDLQKYKIMEGQDKINKEKADKCEKQSRALFEEIEKLRKECERMEEEKNEADRNAVEMHREANSFLNIVNDLKSNQRELGYLEQKLDETKSRMTEMDEPDEWLQDTLAQYEDRVVRLEQELKENIEQFRQYQKDHSKTSDEVKEKLAEQGMHQSDKAKYERQLALRIEHIHQAAQSHSIRGFDGDLDDRKVEAFQERIQTLLTDKKREFENLQSENADELEKKRAAIGDLENQKARHTQNRIFARQAIGKIEKRIATLQNDLNAVEVDEGSKALLDASFKDVEQRLGQATQELQKADFDTRLQQEESKLQQLEVENNRLKLELMESTKLLADRAQLDVRKMELADKKRKLDTLTSTWSDKISSMVSSSWEPSTINREFQNALQLKTQAYDEAVRKRDDTVQQLKQVQYTLSSSQATARKHNGEMERCKSAVLNALKSADSTSEPSVDKLPQEIERLEEEILTLEKDLALFEHFKEYYLECQKVLNKHNRCRLCDRTFVDVNEKSRLVKKIKEALGENKKEEMQAELAECEELLGNLRAVRPQSETYTRLMSEKDDIDREIRVAKEREEALVQSVEEMDEVVRGRLEEKQDLESMSKTVHSISQTHKEIEEAEAQVESIMSQQQSSGAVRSTHEIHELQDKCTEQMKGVKHNCSQISGDRQRMRDLISSLELERSRLSNRINDASRQLERKKYFQDQIQAQKDDMNKQKEVIQEADKEIGLIEPEISKAKTIRDDTQQRGRAKEKKAAEERDGLAASVNKLKLVSNDIQDYLDRGGPALLAANERQIQSLDKVIKRIEKDMNELTARTNKIKEEVSNSELRKKNIVDNLTYRKTLRDIEKFKRNIEELESRNANEDYERLDAEAKHWESRSHMLNANISSIKGTMMSKDGELERLIAEWETDYKMAKEKYRETHIKVETTKAVIEDLGKYGTALSNAIMRYHALKMEEVNRIAGELWQSTYQGTDIDTILIKSDSEVTTGRSSYNYRVCMVKQDTEMDMRGRCSAGQKVLASIIIRLALAESFGIGCGLIALDEPTTNLDRDNIRSLAQSLHAIIKARKAQANFQLIVITHDEEFLRHMRCSDFCDYFYRVKRDDKQNSVIERESISTVL</sequence>
<comment type="subcellular location">
    <subcellularLocation>
        <location evidence="3">Chromosome</location>
    </subcellularLocation>
    <subcellularLocation>
        <location evidence="2">Nucleus</location>
    </subcellularLocation>
</comment>
<comment type="catalytic activity">
    <reaction evidence="14">
        <text>ATP + H2O = ADP + phosphate + H(+)</text>
        <dbReference type="Rhea" id="RHEA:13065"/>
        <dbReference type="ChEBI" id="CHEBI:15377"/>
        <dbReference type="ChEBI" id="CHEBI:15378"/>
        <dbReference type="ChEBI" id="CHEBI:30616"/>
        <dbReference type="ChEBI" id="CHEBI:43474"/>
        <dbReference type="ChEBI" id="CHEBI:456216"/>
    </reaction>
</comment>
<feature type="domain" description="Rad50/SbcC-type AAA" evidence="17">
    <location>
        <begin position="6"/>
        <end position="240"/>
    </location>
</feature>
<evidence type="ECO:0000256" key="15">
    <source>
        <dbReference type="SAM" id="Coils"/>
    </source>
</evidence>
<dbReference type="GO" id="GO:0016887">
    <property type="term" value="F:ATP hydrolysis activity"/>
    <property type="evidence" value="ECO:0007669"/>
    <property type="project" value="InterPro"/>
</dbReference>
<keyword evidence="19" id="KW-1185">Reference proteome</keyword>
<protein>
    <recommendedName>
        <fullName evidence="5">DNA repair protein RAD50</fullName>
    </recommendedName>
</protein>
<feature type="coiled-coil region" evidence="15">
    <location>
        <begin position="977"/>
        <end position="1067"/>
    </location>
</feature>
<dbReference type="GO" id="GO:0070192">
    <property type="term" value="P:chromosome organization involved in meiotic cell cycle"/>
    <property type="evidence" value="ECO:0007669"/>
    <property type="project" value="TreeGrafter"/>
</dbReference>
<dbReference type="GO" id="GO:0046872">
    <property type="term" value="F:metal ion binding"/>
    <property type="evidence" value="ECO:0007669"/>
    <property type="project" value="UniProtKB-KW"/>
</dbReference>
<evidence type="ECO:0000256" key="9">
    <source>
        <dbReference type="ARBA" id="ARBA00022801"/>
    </source>
</evidence>
<evidence type="ECO:0000256" key="16">
    <source>
        <dbReference type="SAM" id="MobiDB-lite"/>
    </source>
</evidence>
<dbReference type="FunFam" id="3.40.50.300:FF:001195">
    <property type="entry name" value="DNA repair protein rad50"/>
    <property type="match status" value="1"/>
</dbReference>
<keyword evidence="13" id="KW-0539">Nucleus</keyword>
<dbReference type="InterPro" id="IPR004584">
    <property type="entry name" value="Rad50_eukaryotes"/>
</dbReference>
<dbReference type="InterPro" id="IPR038729">
    <property type="entry name" value="Rad50/SbcC_AAA"/>
</dbReference>
<dbReference type="GO" id="GO:0043047">
    <property type="term" value="F:single-stranded telomeric DNA binding"/>
    <property type="evidence" value="ECO:0007669"/>
    <property type="project" value="TreeGrafter"/>
</dbReference>
<dbReference type="GO" id="GO:0003691">
    <property type="term" value="F:double-stranded telomeric DNA binding"/>
    <property type="evidence" value="ECO:0007669"/>
    <property type="project" value="TreeGrafter"/>
</dbReference>
<feature type="coiled-coil region" evidence="15">
    <location>
        <begin position="218"/>
        <end position="332"/>
    </location>
</feature>
<keyword evidence="12" id="KW-0234">DNA repair</keyword>
<dbReference type="FunFam" id="3.40.50.300:FF:000947">
    <property type="entry name" value="DNA repair protein RAD50"/>
    <property type="match status" value="1"/>
</dbReference>
<dbReference type="PANTHER" id="PTHR18867">
    <property type="entry name" value="RAD50"/>
    <property type="match status" value="1"/>
</dbReference>
<dbReference type="GO" id="GO:0006302">
    <property type="term" value="P:double-strand break repair"/>
    <property type="evidence" value="ECO:0007669"/>
    <property type="project" value="InterPro"/>
</dbReference>
<name>A0AAX6M954_9PEZI</name>
<dbReference type="NCBIfam" id="TIGR00606">
    <property type="entry name" value="rad50"/>
    <property type="match status" value="1"/>
</dbReference>
<evidence type="ECO:0000256" key="1">
    <source>
        <dbReference type="ARBA" id="ARBA00001947"/>
    </source>
</evidence>
<evidence type="ECO:0000256" key="6">
    <source>
        <dbReference type="ARBA" id="ARBA00022454"/>
    </source>
</evidence>
<evidence type="ECO:0000256" key="10">
    <source>
        <dbReference type="ARBA" id="ARBA00022833"/>
    </source>
</evidence>
<evidence type="ECO:0000259" key="17">
    <source>
        <dbReference type="Pfam" id="PF13476"/>
    </source>
</evidence>
<evidence type="ECO:0000256" key="12">
    <source>
        <dbReference type="ARBA" id="ARBA00023204"/>
    </source>
</evidence>
<dbReference type="GO" id="GO:0000722">
    <property type="term" value="P:telomere maintenance via recombination"/>
    <property type="evidence" value="ECO:0007669"/>
    <property type="project" value="TreeGrafter"/>
</dbReference>
<evidence type="ECO:0000256" key="3">
    <source>
        <dbReference type="ARBA" id="ARBA00004286"/>
    </source>
</evidence>
<dbReference type="PANTHER" id="PTHR18867:SF12">
    <property type="entry name" value="DNA REPAIR PROTEIN RAD50"/>
    <property type="match status" value="1"/>
</dbReference>
<dbReference type="SUPFAM" id="SSF52540">
    <property type="entry name" value="P-loop containing nucleoside triphosphate hydrolases"/>
    <property type="match status" value="1"/>
</dbReference>
<reference evidence="18 19" key="1">
    <citation type="journal article" date="2024" name="Front Chem Biol">
        <title>Unveiling the potential of Daldinia eschscholtzii MFLUCC 19-0629 through bioactivity and bioinformatics studies for enhanced sustainable agriculture production.</title>
        <authorList>
            <person name="Brooks S."/>
            <person name="Weaver J.A."/>
            <person name="Klomchit A."/>
            <person name="Alharthi S.A."/>
            <person name="Onlamun T."/>
            <person name="Nurani R."/>
            <person name="Vong T.K."/>
            <person name="Alberti F."/>
            <person name="Greco C."/>
        </authorList>
    </citation>
    <scope>NUCLEOTIDE SEQUENCE [LARGE SCALE GENOMIC DNA]</scope>
    <source>
        <strain evidence="18">MFLUCC 19-0629</strain>
    </source>
</reference>
<dbReference type="GO" id="GO:0000794">
    <property type="term" value="C:condensed nuclear chromosome"/>
    <property type="evidence" value="ECO:0007669"/>
    <property type="project" value="TreeGrafter"/>
</dbReference>
<evidence type="ECO:0000256" key="2">
    <source>
        <dbReference type="ARBA" id="ARBA00004123"/>
    </source>
</evidence>
<feature type="coiled-coil region" evidence="15">
    <location>
        <begin position="393"/>
        <end position="466"/>
    </location>
</feature>
<dbReference type="GO" id="GO:0007004">
    <property type="term" value="P:telomere maintenance via telomerase"/>
    <property type="evidence" value="ECO:0007669"/>
    <property type="project" value="TreeGrafter"/>
</dbReference>
<dbReference type="Pfam" id="PF13558">
    <property type="entry name" value="SbcC_Walker_B"/>
    <property type="match status" value="1"/>
</dbReference>
<feature type="coiled-coil region" evidence="15">
    <location>
        <begin position="493"/>
        <end position="527"/>
    </location>
</feature>
<keyword evidence="7" id="KW-0479">Metal-binding</keyword>
<dbReference type="EMBL" id="JBANMG010000009">
    <property type="protein sequence ID" value="KAK6949218.1"/>
    <property type="molecule type" value="Genomic_DNA"/>
</dbReference>
<keyword evidence="9" id="KW-0378">Hydrolase</keyword>
<dbReference type="GO" id="GO:0051880">
    <property type="term" value="F:G-quadruplex DNA binding"/>
    <property type="evidence" value="ECO:0007669"/>
    <property type="project" value="TreeGrafter"/>
</dbReference>
<evidence type="ECO:0000256" key="7">
    <source>
        <dbReference type="ARBA" id="ARBA00022723"/>
    </source>
</evidence>
<keyword evidence="6" id="KW-0158">Chromosome</keyword>
<evidence type="ECO:0000256" key="8">
    <source>
        <dbReference type="ARBA" id="ARBA00022763"/>
    </source>
</evidence>
<organism evidence="18 19">
    <name type="scientific">Daldinia eschscholtzii</name>
    <dbReference type="NCBI Taxonomy" id="292717"/>
    <lineage>
        <taxon>Eukaryota</taxon>
        <taxon>Fungi</taxon>
        <taxon>Dikarya</taxon>
        <taxon>Ascomycota</taxon>
        <taxon>Pezizomycotina</taxon>
        <taxon>Sordariomycetes</taxon>
        <taxon>Xylariomycetidae</taxon>
        <taxon>Xylariales</taxon>
        <taxon>Hypoxylaceae</taxon>
        <taxon>Daldinia</taxon>
    </lineage>
</organism>
<feature type="region of interest" description="Disordered" evidence="16">
    <location>
        <begin position="929"/>
        <end position="948"/>
    </location>
</feature>
<feature type="coiled-coil region" evidence="15">
    <location>
        <begin position="644"/>
        <end position="671"/>
    </location>
</feature>
<keyword evidence="11 15" id="KW-0175">Coiled coil</keyword>
<evidence type="ECO:0000256" key="13">
    <source>
        <dbReference type="ARBA" id="ARBA00023242"/>
    </source>
</evidence>
<evidence type="ECO:0000256" key="4">
    <source>
        <dbReference type="ARBA" id="ARBA00009439"/>
    </source>
</evidence>
<keyword evidence="10" id="KW-0862">Zinc</keyword>
<evidence type="ECO:0000313" key="19">
    <source>
        <dbReference type="Proteomes" id="UP001369815"/>
    </source>
</evidence>
<evidence type="ECO:0000256" key="5">
    <source>
        <dbReference type="ARBA" id="ARBA00017893"/>
    </source>
</evidence>
<evidence type="ECO:0000256" key="11">
    <source>
        <dbReference type="ARBA" id="ARBA00023054"/>
    </source>
</evidence>
<evidence type="ECO:0000256" key="14">
    <source>
        <dbReference type="ARBA" id="ARBA00049360"/>
    </source>
</evidence>
<feature type="coiled-coil region" evidence="15">
    <location>
        <begin position="701"/>
        <end position="764"/>
    </location>
</feature>
<dbReference type="Gene3D" id="3.40.50.300">
    <property type="entry name" value="P-loop containing nucleotide triphosphate hydrolases"/>
    <property type="match status" value="2"/>
</dbReference>
<gene>
    <name evidence="18" type="ORF">Daesc_009292</name>
</gene>
<comment type="caution">
    <text evidence="18">The sequence shown here is derived from an EMBL/GenBank/DDBJ whole genome shotgun (WGS) entry which is preliminary data.</text>
</comment>
<dbReference type="Pfam" id="PF13476">
    <property type="entry name" value="AAA_23"/>
    <property type="match status" value="1"/>
</dbReference>
<comment type="similarity">
    <text evidence="4">Belongs to the SMC family. RAD50 subfamily.</text>
</comment>
<feature type="coiled-coil region" evidence="15">
    <location>
        <begin position="857"/>
        <end position="915"/>
    </location>
</feature>
<comment type="cofactor">
    <cofactor evidence="1">
        <name>Zn(2+)</name>
        <dbReference type="ChEBI" id="CHEBI:29105"/>
    </cofactor>
</comment>
<dbReference type="Proteomes" id="UP001369815">
    <property type="component" value="Unassembled WGS sequence"/>
</dbReference>
<dbReference type="GO" id="GO:0030870">
    <property type="term" value="C:Mre11 complex"/>
    <property type="evidence" value="ECO:0007669"/>
    <property type="project" value="InterPro"/>
</dbReference>
<keyword evidence="8" id="KW-0227">DNA damage</keyword>
<proteinExistence type="inferred from homology"/>
<evidence type="ECO:0000313" key="18">
    <source>
        <dbReference type="EMBL" id="KAK6949218.1"/>
    </source>
</evidence>
<accession>A0AAX6M954</accession>